<keyword evidence="1" id="KW-0812">Transmembrane</keyword>
<dbReference type="Proteomes" id="UP000248066">
    <property type="component" value="Unassembled WGS sequence"/>
</dbReference>
<dbReference type="EMBL" id="PDOF01000001">
    <property type="protein sequence ID" value="PYZ98703.1"/>
    <property type="molecule type" value="Genomic_DNA"/>
</dbReference>
<keyword evidence="3" id="KW-1185">Reference proteome</keyword>
<gene>
    <name evidence="2" type="ORF">CR205_09040</name>
</gene>
<dbReference type="RefSeq" id="WP_110518780.1">
    <property type="nucleotide sequence ID" value="NZ_PDOF01000001.1"/>
</dbReference>
<keyword evidence="1" id="KW-1133">Transmembrane helix</keyword>
<dbReference type="InterPro" id="IPR010897">
    <property type="entry name" value="Spore_II_P"/>
</dbReference>
<accession>A0A2W0HA22</accession>
<feature type="transmembrane region" description="Helical" evidence="1">
    <location>
        <begin position="20"/>
        <end position="41"/>
    </location>
</feature>
<name>A0A2W0HA22_9BACI</name>
<evidence type="ECO:0000313" key="2">
    <source>
        <dbReference type="EMBL" id="PYZ98703.1"/>
    </source>
</evidence>
<dbReference type="AlphaFoldDB" id="A0A2W0HA22"/>
<keyword evidence="1" id="KW-0472">Membrane</keyword>
<protein>
    <submittedName>
        <fullName evidence="2">Stage II sporulation protein P</fullName>
    </submittedName>
</protein>
<dbReference type="SUPFAM" id="SSF53187">
    <property type="entry name" value="Zn-dependent exopeptidases"/>
    <property type="match status" value="1"/>
</dbReference>
<organism evidence="2 3">
    <name type="scientific">Alteribacter lacisalsi</name>
    <dbReference type="NCBI Taxonomy" id="2045244"/>
    <lineage>
        <taxon>Bacteria</taxon>
        <taxon>Bacillati</taxon>
        <taxon>Bacillota</taxon>
        <taxon>Bacilli</taxon>
        <taxon>Bacillales</taxon>
        <taxon>Bacillaceae</taxon>
        <taxon>Alteribacter</taxon>
    </lineage>
</organism>
<dbReference type="OrthoDB" id="1633470at2"/>
<evidence type="ECO:0000313" key="3">
    <source>
        <dbReference type="Proteomes" id="UP000248066"/>
    </source>
</evidence>
<dbReference type="Pfam" id="PF07454">
    <property type="entry name" value="SpoIIP"/>
    <property type="match status" value="1"/>
</dbReference>
<comment type="caution">
    <text evidence="2">The sequence shown here is derived from an EMBL/GenBank/DDBJ whole genome shotgun (WGS) entry which is preliminary data.</text>
</comment>
<dbReference type="NCBIfam" id="TIGR02867">
    <property type="entry name" value="spore_II_P"/>
    <property type="match status" value="1"/>
</dbReference>
<reference evidence="2 3" key="1">
    <citation type="submission" date="2017-10" db="EMBL/GenBank/DDBJ databases">
        <title>Bacillus sp. nov., a halophilic bacterium isolated from a Yangshapao Lake.</title>
        <authorList>
            <person name="Wang H."/>
        </authorList>
    </citation>
    <scope>NUCLEOTIDE SEQUENCE [LARGE SCALE GENOMIC DNA]</scope>
    <source>
        <strain evidence="2 3">YSP-3</strain>
    </source>
</reference>
<proteinExistence type="predicted"/>
<evidence type="ECO:0000256" key="1">
    <source>
        <dbReference type="SAM" id="Phobius"/>
    </source>
</evidence>
<sequence>MRQGPYRPAFKSRTSSFRKYLFTSVTGVLSIFMAASVLTAFGPGYALSSASVKDFSEHLSEEVLVHIMGTENRYFTQELEDNSRPPQLSSIVFELATSIDPDDPRSLLARELPGIASFGGEILVAGEGTDFTTMPMESAPPPEVMMEEREAATERLEEMDEMREAIAELTAGKDPSKTVHIIHSHNRESFLPELKDQTIPRHEVFHESVNITLAGERLGQELAKRGIGSVVDTSDVTSELNTRGWQYGKSYDMSRELVQEAIAEHEELTFFFDLHRDSVPREVTTATINGEVYARTFFVIGRNHESFEKNKALAEDLHKRIEQDYPGLSRGVFVPDSPGANSLYNQDLSENSLIVEFGGIDNSLDEVYNSVEAFAEVFSQFYFEQEGGS</sequence>